<name>A0A9P0CVF5_9CUCU</name>
<organism evidence="1 2">
    <name type="scientific">Psylliodes chrysocephalus</name>
    <dbReference type="NCBI Taxonomy" id="3402493"/>
    <lineage>
        <taxon>Eukaryota</taxon>
        <taxon>Metazoa</taxon>
        <taxon>Ecdysozoa</taxon>
        <taxon>Arthropoda</taxon>
        <taxon>Hexapoda</taxon>
        <taxon>Insecta</taxon>
        <taxon>Pterygota</taxon>
        <taxon>Neoptera</taxon>
        <taxon>Endopterygota</taxon>
        <taxon>Coleoptera</taxon>
        <taxon>Polyphaga</taxon>
        <taxon>Cucujiformia</taxon>
        <taxon>Chrysomeloidea</taxon>
        <taxon>Chrysomelidae</taxon>
        <taxon>Galerucinae</taxon>
        <taxon>Alticini</taxon>
        <taxon>Psylliodes</taxon>
    </lineage>
</organism>
<sequence length="175" mass="20268">MHIITYVQAIRPENGALKNRNTSDYALSIDELYPREPYSVIAENALIKGEEFREKLGATNVVGFSWLLKPEASTTIATLAPSIEDILFSEEYYNVLDKNKFLLEKCRLTEESIKEIAQNTVWQYKNEAWLILRKMRLTASHEFWQFNGGKTMKKQPWQNLKVIQMEVVPTGLLII</sequence>
<protein>
    <submittedName>
        <fullName evidence="1">Uncharacterized protein</fullName>
    </submittedName>
</protein>
<dbReference type="OrthoDB" id="6780739at2759"/>
<proteinExistence type="predicted"/>
<evidence type="ECO:0000313" key="2">
    <source>
        <dbReference type="Proteomes" id="UP001153636"/>
    </source>
</evidence>
<evidence type="ECO:0000313" key="1">
    <source>
        <dbReference type="EMBL" id="CAH1106933.1"/>
    </source>
</evidence>
<gene>
    <name evidence="1" type="ORF">PSYICH_LOCUS6723</name>
</gene>
<keyword evidence="2" id="KW-1185">Reference proteome</keyword>
<dbReference type="Proteomes" id="UP001153636">
    <property type="component" value="Chromosome 2"/>
</dbReference>
<dbReference type="AlphaFoldDB" id="A0A9P0CVF5"/>
<dbReference type="EMBL" id="OV651814">
    <property type="protein sequence ID" value="CAH1106933.1"/>
    <property type="molecule type" value="Genomic_DNA"/>
</dbReference>
<accession>A0A9P0CVF5</accession>
<reference evidence="1" key="1">
    <citation type="submission" date="2022-01" db="EMBL/GenBank/DDBJ databases">
        <authorList>
            <person name="King R."/>
        </authorList>
    </citation>
    <scope>NUCLEOTIDE SEQUENCE</scope>
</reference>